<reference evidence="1 2" key="1">
    <citation type="submission" date="2019-10" db="EMBL/GenBank/DDBJ databases">
        <title>WGS of Leuconostoc mesenteroides.</title>
        <authorList>
            <person name="Melo Bolivar J."/>
            <person name="Marino-Ramirez L."/>
            <person name="Villamil Diaz L.M."/>
        </authorList>
    </citation>
    <scope>NUCLEOTIDE SEQUENCE [LARGE SCALE GENOMIC DNA]</scope>
    <source>
        <strain evidence="1 2">M11</strain>
    </source>
</reference>
<dbReference type="OrthoDB" id="2295351at2"/>
<evidence type="ECO:0000313" key="1">
    <source>
        <dbReference type="EMBL" id="MQR27177.1"/>
    </source>
</evidence>
<name>A0A843YY00_LEUME</name>
<sequence length="100" mass="11614">MQKDEKVETMLDQMSVAFSDEDVKNQPELREMIFNYAQELTKTQNTGLVATKMVKSLVQYYWITKTQLPEAAIELHHQIKRDATVYDGIAMSAMLLPVWF</sequence>
<dbReference type="EMBL" id="WIPA01000011">
    <property type="protein sequence ID" value="MQR27177.1"/>
    <property type="molecule type" value="Genomic_DNA"/>
</dbReference>
<dbReference type="OMA" id="YATRYDG"/>
<dbReference type="InterPro" id="IPR015046">
    <property type="entry name" value="LciA_Immunity-like"/>
</dbReference>
<gene>
    <name evidence="1" type="ORF">GFV13_07865</name>
</gene>
<accession>A0A843YY00</accession>
<dbReference type="Pfam" id="PF08951">
    <property type="entry name" value="EntA_Immun"/>
    <property type="match status" value="1"/>
</dbReference>
<dbReference type="AlphaFoldDB" id="A0A843YY00"/>
<organism evidence="1 2">
    <name type="scientific">Leuconostoc mesenteroides</name>
    <dbReference type="NCBI Taxonomy" id="1245"/>
    <lineage>
        <taxon>Bacteria</taxon>
        <taxon>Bacillati</taxon>
        <taxon>Bacillota</taxon>
        <taxon>Bacilli</taxon>
        <taxon>Lactobacillales</taxon>
        <taxon>Lactobacillaceae</taxon>
        <taxon>Leuconostoc</taxon>
    </lineage>
</organism>
<proteinExistence type="predicted"/>
<dbReference type="RefSeq" id="WP_011680445.1">
    <property type="nucleotide sequence ID" value="NZ_AP017936.1"/>
</dbReference>
<dbReference type="Gene3D" id="1.20.1440.50">
    <property type="entry name" value="Ta0600-like"/>
    <property type="match status" value="1"/>
</dbReference>
<protein>
    <submittedName>
        <fullName evidence="1">Bacteriocin immunity protein</fullName>
    </submittedName>
</protein>
<comment type="caution">
    <text evidence="1">The sequence shown here is derived from an EMBL/GenBank/DDBJ whole genome shotgun (WGS) entry which is preliminary data.</text>
</comment>
<dbReference type="Proteomes" id="UP000469952">
    <property type="component" value="Unassembled WGS sequence"/>
</dbReference>
<dbReference type="SUPFAM" id="SSF109797">
    <property type="entry name" value="Bacteriocin immunity protein-like"/>
    <property type="match status" value="1"/>
</dbReference>
<dbReference type="InterPro" id="IPR023130">
    <property type="entry name" value="Ta0600-like_sf"/>
</dbReference>
<dbReference type="GeneID" id="29576128"/>
<evidence type="ECO:0000313" key="2">
    <source>
        <dbReference type="Proteomes" id="UP000469952"/>
    </source>
</evidence>